<evidence type="ECO:0000313" key="1">
    <source>
        <dbReference type="EMBL" id="MCQ8130441.1"/>
    </source>
</evidence>
<accession>A0ABT1U9A6</accession>
<proteinExistence type="predicted"/>
<evidence type="ECO:0000313" key="2">
    <source>
        <dbReference type="Proteomes" id="UP001524586"/>
    </source>
</evidence>
<dbReference type="Proteomes" id="UP001524586">
    <property type="component" value="Unassembled WGS sequence"/>
</dbReference>
<dbReference type="EMBL" id="JANIBK010000162">
    <property type="protein sequence ID" value="MCQ8130441.1"/>
    <property type="molecule type" value="Genomic_DNA"/>
</dbReference>
<reference evidence="1 2" key="1">
    <citation type="submission" date="2022-07" db="EMBL/GenBank/DDBJ databases">
        <title>Methylomonas rivi sp. nov., Methylomonas rosea sp. nov., Methylomonas aureus sp. nov. and Methylomonas subterranea sp. nov., four novel methanotrophs isolated from a freshwater creek and the deep terrestrial subsurface.</title>
        <authorList>
            <person name="Abin C."/>
            <person name="Sankaranarayanan K."/>
            <person name="Garner C."/>
            <person name="Sindelar R."/>
            <person name="Kotary K."/>
            <person name="Garner R."/>
            <person name="Barclay S."/>
            <person name="Lawson P."/>
            <person name="Krumholz L."/>
        </authorList>
    </citation>
    <scope>NUCLEOTIDE SEQUENCE [LARGE SCALE GENOMIC DNA]</scope>
    <source>
        <strain evidence="1 2">WSC-6</strain>
    </source>
</reference>
<organism evidence="1 2">
    <name type="scientific">Methylomonas rivi</name>
    <dbReference type="NCBI Taxonomy" id="2952226"/>
    <lineage>
        <taxon>Bacteria</taxon>
        <taxon>Pseudomonadati</taxon>
        <taxon>Pseudomonadota</taxon>
        <taxon>Gammaproteobacteria</taxon>
        <taxon>Methylococcales</taxon>
        <taxon>Methylococcaceae</taxon>
        <taxon>Methylomonas</taxon>
    </lineage>
</organism>
<keyword evidence="2" id="KW-1185">Reference proteome</keyword>
<dbReference type="RefSeq" id="WP_256616865.1">
    <property type="nucleotide sequence ID" value="NZ_JANIBK010000162.1"/>
</dbReference>
<gene>
    <name evidence="1" type="ORF">NP596_18425</name>
</gene>
<sequence>MQTTAKAEAKQLIDNLPDHATLNDIMYELYVKQKIETGMQASRDNRVTPHAAMRTRYRGDVDYLG</sequence>
<name>A0ABT1U9A6_9GAMM</name>
<comment type="caution">
    <text evidence="1">The sequence shown here is derived from an EMBL/GenBank/DDBJ whole genome shotgun (WGS) entry which is preliminary data.</text>
</comment>
<protein>
    <submittedName>
        <fullName evidence="1">Uncharacterized protein</fullName>
    </submittedName>
</protein>